<dbReference type="GO" id="GO:0005886">
    <property type="term" value="C:plasma membrane"/>
    <property type="evidence" value="ECO:0007669"/>
    <property type="project" value="UniProtKB-SubCell"/>
</dbReference>
<comment type="subcellular location">
    <subcellularLocation>
        <location evidence="1">Cell membrane</location>
        <topology evidence="1">Multi-pass membrane protein</topology>
    </subcellularLocation>
</comment>
<dbReference type="PANTHER" id="PTHR33406:SF11">
    <property type="entry name" value="MEMBRANE PROTEIN SCO6666-RELATED"/>
    <property type="match status" value="1"/>
</dbReference>
<evidence type="ECO:0000256" key="5">
    <source>
        <dbReference type="ARBA" id="ARBA00022989"/>
    </source>
</evidence>
<gene>
    <name evidence="10" type="ORF">B446_02965</name>
</gene>
<evidence type="ECO:0000256" key="6">
    <source>
        <dbReference type="ARBA" id="ARBA00023136"/>
    </source>
</evidence>
<reference evidence="10 11" key="2">
    <citation type="journal article" date="2013" name="J. Biotechnol.">
        <title>Complete genome sequence of the kirromycin producer Streptomyces collinus Tu 365 consisting of a linear chromosome and two linear plasmids.</title>
        <authorList>
            <person name="Ruckert C."/>
            <person name="Szczepanowski R."/>
            <person name="Albersmeier A."/>
            <person name="Goesmann A."/>
            <person name="Iftime D."/>
            <person name="Musiol E.M."/>
            <person name="Blin K."/>
            <person name="Wohlleben W."/>
            <person name="Puhler A."/>
            <person name="Kalinowski J."/>
            <person name="Weber T."/>
        </authorList>
    </citation>
    <scope>NUCLEOTIDE SEQUENCE [LARGE SCALE GENOMIC DNA]</scope>
    <source>
        <strain evidence="11">DSM 40733 / Tue 365</strain>
    </source>
</reference>
<evidence type="ECO:0000256" key="1">
    <source>
        <dbReference type="ARBA" id="ARBA00004651"/>
    </source>
</evidence>
<comment type="similarity">
    <text evidence="2">Belongs to the resistance-nodulation-cell division (RND) (TC 2.A.6) family. MmpL subfamily.</text>
</comment>
<dbReference type="InterPro" id="IPR050545">
    <property type="entry name" value="Mycobact_MmpL"/>
</dbReference>
<evidence type="ECO:0000256" key="4">
    <source>
        <dbReference type="ARBA" id="ARBA00022692"/>
    </source>
</evidence>
<evidence type="ECO:0000259" key="9">
    <source>
        <dbReference type="PROSITE" id="PS50156"/>
    </source>
</evidence>
<evidence type="ECO:0000256" key="2">
    <source>
        <dbReference type="ARBA" id="ARBA00010157"/>
    </source>
</evidence>
<organism evidence="10 11">
    <name type="scientific">Streptomyces collinus (strain DSM 40733 / Tue 365)</name>
    <dbReference type="NCBI Taxonomy" id="1214242"/>
    <lineage>
        <taxon>Bacteria</taxon>
        <taxon>Bacillati</taxon>
        <taxon>Actinomycetota</taxon>
        <taxon>Actinomycetes</taxon>
        <taxon>Kitasatosporales</taxon>
        <taxon>Streptomycetaceae</taxon>
        <taxon>Streptomyces</taxon>
    </lineage>
</organism>
<protein>
    <submittedName>
        <fullName evidence="10">Integral membrane export protein</fullName>
    </submittedName>
</protein>
<dbReference type="STRING" id="1214242.B446_02965"/>
<evidence type="ECO:0000256" key="8">
    <source>
        <dbReference type="SAM" id="Phobius"/>
    </source>
</evidence>
<dbReference type="InterPro" id="IPR004869">
    <property type="entry name" value="MMPL_dom"/>
</dbReference>
<dbReference type="Pfam" id="PF03176">
    <property type="entry name" value="MMPL"/>
    <property type="match status" value="2"/>
</dbReference>
<dbReference type="HOGENOM" id="CLU_005108_1_3_11"/>
<feature type="transmembrane region" description="Helical" evidence="8">
    <location>
        <begin position="384"/>
        <end position="402"/>
    </location>
</feature>
<evidence type="ECO:0000256" key="7">
    <source>
        <dbReference type="SAM" id="MobiDB-lite"/>
    </source>
</evidence>
<feature type="transmembrane region" description="Helical" evidence="8">
    <location>
        <begin position="199"/>
        <end position="220"/>
    </location>
</feature>
<evidence type="ECO:0000313" key="10">
    <source>
        <dbReference type="EMBL" id="AGS67425.1"/>
    </source>
</evidence>
<feature type="transmembrane region" description="Helical" evidence="8">
    <location>
        <begin position="253"/>
        <end position="271"/>
    </location>
</feature>
<feature type="transmembrane region" description="Helical" evidence="8">
    <location>
        <begin position="657"/>
        <end position="676"/>
    </location>
</feature>
<dbReference type="SUPFAM" id="SSF82866">
    <property type="entry name" value="Multidrug efflux transporter AcrB transmembrane domain"/>
    <property type="match status" value="2"/>
</dbReference>
<dbReference type="PATRIC" id="fig|1214242.5.peg.611"/>
<name>S5VG87_STRC3</name>
<evidence type="ECO:0000256" key="3">
    <source>
        <dbReference type="ARBA" id="ARBA00022475"/>
    </source>
</evidence>
<keyword evidence="3" id="KW-1003">Cell membrane</keyword>
<feature type="transmembrane region" description="Helical" evidence="8">
    <location>
        <begin position="326"/>
        <end position="350"/>
    </location>
</feature>
<dbReference type="eggNOG" id="COG2409">
    <property type="taxonomic scope" value="Bacteria"/>
</dbReference>
<keyword evidence="4 8" id="KW-0812">Transmembrane</keyword>
<dbReference type="Gene3D" id="1.20.1640.10">
    <property type="entry name" value="Multidrug efflux transporter AcrB transmembrane domain"/>
    <property type="match status" value="2"/>
</dbReference>
<dbReference type="Proteomes" id="UP000015423">
    <property type="component" value="Chromosome"/>
</dbReference>
<reference evidence="11" key="1">
    <citation type="submission" date="2012-10" db="EMBL/GenBank/DDBJ databases">
        <title>The complete genome sequence of Streptomyces collinus Tu 365.</title>
        <authorList>
            <person name="Ruckert C."/>
            <person name="Szczepanowski R."/>
            <person name="Goesmann A."/>
            <person name="Pross E.K."/>
            <person name="Musiol E.M."/>
            <person name="Blin K."/>
            <person name="Wohlleben W."/>
            <person name="Puhler A."/>
            <person name="Weber T."/>
            <person name="Kalinowski J."/>
        </authorList>
    </citation>
    <scope>NUCLEOTIDE SEQUENCE [LARGE SCALE GENOMIC DNA]</scope>
    <source>
        <strain evidence="11">DSM 40733 / Tue 365</strain>
    </source>
</reference>
<dbReference type="AlphaFoldDB" id="S5VG87"/>
<feature type="transmembrane region" description="Helical" evidence="8">
    <location>
        <begin position="297"/>
        <end position="320"/>
    </location>
</feature>
<proteinExistence type="inferred from homology"/>
<dbReference type="PANTHER" id="PTHR33406">
    <property type="entry name" value="MEMBRANE PROTEIN MJ1562-RELATED"/>
    <property type="match status" value="1"/>
</dbReference>
<evidence type="ECO:0000313" key="11">
    <source>
        <dbReference type="Proteomes" id="UP000015423"/>
    </source>
</evidence>
<dbReference type="RefSeq" id="WP_020937909.1">
    <property type="nucleotide sequence ID" value="NC_021985.1"/>
</dbReference>
<feature type="transmembrane region" description="Helical" evidence="8">
    <location>
        <begin position="577"/>
        <end position="597"/>
    </location>
</feature>
<feature type="transmembrane region" description="Helical" evidence="8">
    <location>
        <begin position="546"/>
        <end position="565"/>
    </location>
</feature>
<dbReference type="InterPro" id="IPR000731">
    <property type="entry name" value="SSD"/>
</dbReference>
<feature type="region of interest" description="Disordered" evidence="7">
    <location>
        <begin position="1"/>
        <end position="28"/>
    </location>
</feature>
<keyword evidence="5 8" id="KW-1133">Transmembrane helix</keyword>
<keyword evidence="11" id="KW-1185">Reference proteome</keyword>
<feature type="transmembrane region" description="Helical" evidence="8">
    <location>
        <begin position="682"/>
        <end position="706"/>
    </location>
</feature>
<feature type="compositionally biased region" description="Basic and acidic residues" evidence="7">
    <location>
        <begin position="14"/>
        <end position="26"/>
    </location>
</feature>
<keyword evidence="6 8" id="KW-0472">Membrane</keyword>
<dbReference type="PROSITE" id="PS50156">
    <property type="entry name" value="SSD"/>
    <property type="match status" value="1"/>
</dbReference>
<dbReference type="EMBL" id="CP006259">
    <property type="protein sequence ID" value="AGS67425.1"/>
    <property type="molecule type" value="Genomic_DNA"/>
</dbReference>
<sequence length="734" mass="75615">MPRPTRLLPAPPDGRAETRPRTRPAEGRGALGRLGGFCARHPAAVVAAWLLVLGAALAGRHLAAPTFSDQVSLPGTASHTGADLLARSMPDAGRPSGLVVLHTGTGTVADHGSAVGRTLADLRGLPHATAASALVTSADGRTAYTTVSFDAPLKDLGHDYTARLDTATGPARAAGLGVAYGGDLEQVVREPADDRLSEGVGVVTAFAILLVAFGSVLAALLPLGTALISVGAGLGIVGIVAGTISFATSATTLAGMIGLGVGIDYALFLTTRFRQDLIDGREPVEAAARTARTSGRAVLVAALTVAVAMLSLYACGLSFIGKIGLAATLAVAVTAAAALTLVPAALGLVGRRVDTLRLRRPVAESRGERDGWHRYAALVARRPWTFLAVGVAVLGLCAAPVLSMRLGHVDAGADRSGSSTRTAYDWIADADGPGFGEGANGRVVAVVDVSRAHTPADRIAAAVTTALKDTHGVASVAPVRPSDDGRILVTTLTPATGPQDAAAADLLHTLSGHTLPKALNGTGADAYLTGSVAGQADFRATVGDRLPIVVGIVLVLAFLLLMAVFRSVVIPLKAVVLNLFTTAASYGVLVAVFQWGWGDTLLGLSEPVPIESYVPMMMFAIVFGLSMDYEIFLLSRIAEAWHRTGDNRLAVGEGLSATARVISAAAFIMTAVFLSFTASPTVVVKMLALGLAISVIVDATVVRLVLVPSAMFLMGRANWWLPRRLDRILPDLHA</sequence>
<dbReference type="KEGG" id="sci:B446_02965"/>
<feature type="domain" description="SSD" evidence="9">
    <location>
        <begin position="219"/>
        <end position="348"/>
    </location>
</feature>
<feature type="transmembrane region" description="Helical" evidence="8">
    <location>
        <begin position="227"/>
        <end position="247"/>
    </location>
</feature>
<accession>S5VG87</accession>
<feature type="transmembrane region" description="Helical" evidence="8">
    <location>
        <begin position="617"/>
        <end position="637"/>
    </location>
</feature>